<dbReference type="EMBL" id="JAUJYO010000012">
    <property type="protein sequence ID" value="KAK1301598.1"/>
    <property type="molecule type" value="Genomic_DNA"/>
</dbReference>
<dbReference type="GO" id="GO:0005634">
    <property type="term" value="C:nucleus"/>
    <property type="evidence" value="ECO:0007669"/>
    <property type="project" value="TreeGrafter"/>
</dbReference>
<comment type="caution">
    <text evidence="4">The sequence shown here is derived from an EMBL/GenBank/DDBJ whole genome shotgun (WGS) entry which is preliminary data.</text>
</comment>
<evidence type="ECO:0000313" key="5">
    <source>
        <dbReference type="Proteomes" id="UP001180020"/>
    </source>
</evidence>
<reference evidence="4" key="1">
    <citation type="journal article" date="2023" name="Nat. Commun.">
        <title>Diploid and tetraploid genomes of Acorus and the evolution of monocots.</title>
        <authorList>
            <person name="Ma L."/>
            <person name="Liu K.W."/>
            <person name="Li Z."/>
            <person name="Hsiao Y.Y."/>
            <person name="Qi Y."/>
            <person name="Fu T."/>
            <person name="Tang G.D."/>
            <person name="Zhang D."/>
            <person name="Sun W.H."/>
            <person name="Liu D.K."/>
            <person name="Li Y."/>
            <person name="Chen G.Z."/>
            <person name="Liu X.D."/>
            <person name="Liao X.Y."/>
            <person name="Jiang Y.T."/>
            <person name="Yu X."/>
            <person name="Hao Y."/>
            <person name="Huang J."/>
            <person name="Zhao X.W."/>
            <person name="Ke S."/>
            <person name="Chen Y.Y."/>
            <person name="Wu W.L."/>
            <person name="Hsu J.L."/>
            <person name="Lin Y.F."/>
            <person name="Huang M.D."/>
            <person name="Li C.Y."/>
            <person name="Huang L."/>
            <person name="Wang Z.W."/>
            <person name="Zhao X."/>
            <person name="Zhong W.Y."/>
            <person name="Peng D.H."/>
            <person name="Ahmad S."/>
            <person name="Lan S."/>
            <person name="Zhang J.S."/>
            <person name="Tsai W.C."/>
            <person name="Van de Peer Y."/>
            <person name="Liu Z.J."/>
        </authorList>
    </citation>
    <scope>NUCLEOTIDE SEQUENCE</scope>
    <source>
        <strain evidence="4">CP</strain>
    </source>
</reference>
<dbReference type="InterPro" id="IPR003593">
    <property type="entry name" value="AAA+_ATPase"/>
</dbReference>
<dbReference type="SUPFAM" id="SSF52540">
    <property type="entry name" value="P-loop containing nucleoside triphosphate hydrolases"/>
    <property type="match status" value="4"/>
</dbReference>
<accession>A0AAV9DMT3</accession>
<dbReference type="CDD" id="cd00009">
    <property type="entry name" value="AAA"/>
    <property type="match status" value="1"/>
</dbReference>
<dbReference type="Pfam" id="PF17867">
    <property type="entry name" value="AAA_lid_7"/>
    <property type="match status" value="2"/>
</dbReference>
<keyword evidence="1" id="KW-0547">Nucleotide-binding</keyword>
<dbReference type="Gene3D" id="3.40.50.300">
    <property type="entry name" value="P-loop containing nucleotide triphosphate hydrolases"/>
    <property type="match status" value="4"/>
</dbReference>
<dbReference type="InterPro" id="IPR040848">
    <property type="entry name" value="AAA_lid_7"/>
</dbReference>
<dbReference type="Pfam" id="PF07728">
    <property type="entry name" value="AAA_5"/>
    <property type="match status" value="3"/>
</dbReference>
<dbReference type="GO" id="GO:0000055">
    <property type="term" value="P:ribosomal large subunit export from nucleus"/>
    <property type="evidence" value="ECO:0007669"/>
    <property type="project" value="TreeGrafter"/>
</dbReference>
<dbReference type="Proteomes" id="UP001180020">
    <property type="component" value="Unassembled WGS sequence"/>
</dbReference>
<gene>
    <name evidence="4" type="ORF">QJS10_CPB12g01736</name>
</gene>
<dbReference type="FunFam" id="3.40.50.300:FF:001384">
    <property type="entry name" value="Midasin"/>
    <property type="match status" value="1"/>
</dbReference>
<dbReference type="SMART" id="SM00382">
    <property type="entry name" value="AAA"/>
    <property type="match status" value="2"/>
</dbReference>
<protein>
    <recommendedName>
        <fullName evidence="3">AAA+ ATPase domain-containing protein</fullName>
    </recommendedName>
</protein>
<dbReference type="PANTHER" id="PTHR48103:SF2">
    <property type="entry name" value="MIDASIN"/>
    <property type="match status" value="1"/>
</dbReference>
<dbReference type="GO" id="GO:0005524">
    <property type="term" value="F:ATP binding"/>
    <property type="evidence" value="ECO:0007669"/>
    <property type="project" value="UniProtKB-KW"/>
</dbReference>
<dbReference type="FunFam" id="3.40.50.300:FF:001368">
    <property type="entry name" value="Midasin"/>
    <property type="match status" value="1"/>
</dbReference>
<proteinExistence type="predicted"/>
<feature type="domain" description="AAA+ ATPase" evidence="3">
    <location>
        <begin position="187"/>
        <end position="423"/>
    </location>
</feature>
<organism evidence="4 5">
    <name type="scientific">Acorus calamus</name>
    <name type="common">Sweet flag</name>
    <dbReference type="NCBI Taxonomy" id="4465"/>
    <lineage>
        <taxon>Eukaryota</taxon>
        <taxon>Viridiplantae</taxon>
        <taxon>Streptophyta</taxon>
        <taxon>Embryophyta</taxon>
        <taxon>Tracheophyta</taxon>
        <taxon>Spermatophyta</taxon>
        <taxon>Magnoliopsida</taxon>
        <taxon>Liliopsida</taxon>
        <taxon>Acoraceae</taxon>
        <taxon>Acorus</taxon>
    </lineage>
</organism>
<dbReference type="PANTHER" id="PTHR48103">
    <property type="entry name" value="MIDASIN-RELATED"/>
    <property type="match status" value="1"/>
</dbReference>
<keyword evidence="2" id="KW-0067">ATP-binding</keyword>
<dbReference type="GO" id="GO:0016887">
    <property type="term" value="F:ATP hydrolysis activity"/>
    <property type="evidence" value="ECO:0007669"/>
    <property type="project" value="InterPro"/>
</dbReference>
<dbReference type="InterPro" id="IPR048617">
    <property type="entry name" value="MDN1_AAA_lid_4"/>
</dbReference>
<dbReference type="Pfam" id="PF21108">
    <property type="entry name" value="MDN1_4th"/>
    <property type="match status" value="1"/>
</dbReference>
<dbReference type="InterPro" id="IPR011704">
    <property type="entry name" value="ATPase_dyneun-rel_AAA"/>
</dbReference>
<dbReference type="GO" id="GO:0000027">
    <property type="term" value="P:ribosomal large subunit assembly"/>
    <property type="evidence" value="ECO:0007669"/>
    <property type="project" value="TreeGrafter"/>
</dbReference>
<dbReference type="FunFam" id="3.40.50.300:FF:001861">
    <property type="entry name" value="Midasin"/>
    <property type="match status" value="1"/>
</dbReference>
<feature type="domain" description="AAA+ ATPase" evidence="3">
    <location>
        <begin position="606"/>
        <end position="793"/>
    </location>
</feature>
<keyword evidence="5" id="KW-1185">Reference proteome</keyword>
<name>A0AAV9DMT3_ACOCL</name>
<dbReference type="InterPro" id="IPR027417">
    <property type="entry name" value="P-loop_NTPase"/>
</dbReference>
<evidence type="ECO:0000256" key="1">
    <source>
        <dbReference type="ARBA" id="ARBA00022741"/>
    </source>
</evidence>
<evidence type="ECO:0000313" key="4">
    <source>
        <dbReference type="EMBL" id="KAK1301598.1"/>
    </source>
</evidence>
<evidence type="ECO:0000256" key="2">
    <source>
        <dbReference type="ARBA" id="ARBA00022840"/>
    </source>
</evidence>
<evidence type="ECO:0000259" key="3">
    <source>
        <dbReference type="SMART" id="SM00382"/>
    </source>
</evidence>
<sequence length="1331" mass="151379">MLFATQNPPTLYGGRKMLSRAFRNRFLEIHVDDIPEDELSTILKNRCKIPESYALKMVEVMKDLQLHRQNSKVFAGKHGFITPRDLFRWGDRFRVYGNSYEDLAKDGYFLLAERLRDESEKNVVQEILERRFRVKLMKDELYMQESNILETMPELIKQSGMQESLGNIIFTQSMKRLYFLVERCYRMREPVLLVGETGGGKTTVCQLLSTFLHSKLHTLNCHQYTETSDFLGGFYPVRNRTRLAAEFRHKVENLKMSKAFCPFFRDLTFPSEIEEADLILDKLNEIANSCKQDVALRLNVTQEDLDGFEIVKSELMQLQRNWQTIFLWHDGPLIQAMKDGDLFLVDEISLADDSVLERLNSVLEPERKLVLAEKGGAVLETVNAHADFFLLATMNPGGDYGKKELSPALQNRFTVIWVPPVNDTNELKIIAEGRFMNSELRSFAGLMLEFWEWFNQLQTGRILTVRDLLSWVDFINMTWKDLGSVCEAFIHGAFLLVLDGLTLGTGISRPEAGVLRERSLTFLVGQLKQTGDHSLDLARLSKVEAFGWGGDLKHSDSFYDIHQDNCFGIHPFYIDKGNVACKQEGFEFLAPTTCRNALRLLRALKLPRPVLLEGSPGVGKTSLVVAIAKYSGHSIVRINLSEQTDMMDLLGTDLPVECENGMKFAWSDGILLQALKAGSWVLLDELNLAPQSVLEGLNAILDHRAEVYIPELGCTFKCPPSFKVFACQNPSCQGGGRKGLPKSFLNRFSKVYIEELGEDDYLFICHSLYPSIPSSLLSKLIHFNKRLYEDTMLLRKYGQEGSPWEFNLRDVIRSCQLLEGNLKKASVDTFLSTIYLQRMRTMSDREKVLKLYEEIFGAKLPINNSPRIQICAKYLIVGNTHVERKFFQPSKILKSQLLMLPGIGHYMEAALNCVRHKWLCILVGPSSSGKTSMIRLLAQLTGNVLNELNLSSGTDVSELLGCFEQYNAFHTCNTVIGQVERYVGEYCSLRFEHSGKEFIKECKDLISRWLKFLASINYSSSMSTSTFMEGWRGKCYNSLNPLIEIIEQLKLDLERHQLPVSWTCNDLNNALKTVLELQTNNKMQTVSAKFEWVTGVLIKAIECGEWIVLENANLCNPTVLDRINSLVEPSRTITVNECGLVDGKPVVLQAHPGFCMFLTVDPKYGEVSRAMRNRGVEIFMKHPCRLLYDEAGDPTENEIHDVQRFLVLSGIPDCKLVDAMAKAHIYARGAGLSIGVHITLLELTRWVQLFQQLIMNGNRTSWSLLLSWEHTYLSSLGEAEGKDIIAHVKQSYLMEHEWYMGSHFGNSLSLPGGWPLHQIYNISFGIPKILV</sequence>
<dbReference type="GO" id="GO:0030687">
    <property type="term" value="C:preribosome, large subunit precursor"/>
    <property type="evidence" value="ECO:0007669"/>
    <property type="project" value="TreeGrafter"/>
</dbReference>
<reference evidence="4" key="2">
    <citation type="submission" date="2023-06" db="EMBL/GenBank/DDBJ databases">
        <authorList>
            <person name="Ma L."/>
            <person name="Liu K.-W."/>
            <person name="Li Z."/>
            <person name="Hsiao Y.-Y."/>
            <person name="Qi Y."/>
            <person name="Fu T."/>
            <person name="Tang G."/>
            <person name="Zhang D."/>
            <person name="Sun W.-H."/>
            <person name="Liu D.-K."/>
            <person name="Li Y."/>
            <person name="Chen G.-Z."/>
            <person name="Liu X.-D."/>
            <person name="Liao X.-Y."/>
            <person name="Jiang Y.-T."/>
            <person name="Yu X."/>
            <person name="Hao Y."/>
            <person name="Huang J."/>
            <person name="Zhao X.-W."/>
            <person name="Ke S."/>
            <person name="Chen Y.-Y."/>
            <person name="Wu W.-L."/>
            <person name="Hsu J.-L."/>
            <person name="Lin Y.-F."/>
            <person name="Huang M.-D."/>
            <person name="Li C.-Y."/>
            <person name="Huang L."/>
            <person name="Wang Z.-W."/>
            <person name="Zhao X."/>
            <person name="Zhong W.-Y."/>
            <person name="Peng D.-H."/>
            <person name="Ahmad S."/>
            <person name="Lan S."/>
            <person name="Zhang J.-S."/>
            <person name="Tsai W.-C."/>
            <person name="Van De Peer Y."/>
            <person name="Liu Z.-J."/>
        </authorList>
    </citation>
    <scope>NUCLEOTIDE SEQUENCE</scope>
    <source>
        <strain evidence="4">CP</strain>
        <tissue evidence="4">Leaves</tissue>
    </source>
</reference>